<proteinExistence type="predicted"/>
<keyword evidence="2" id="KW-1003">Cell membrane</keyword>
<protein>
    <recommendedName>
        <fullName evidence="10">Polysaccharide biosynthesis protein</fullName>
    </recommendedName>
</protein>
<dbReference type="PANTHER" id="PTHR30250:SF26">
    <property type="entry name" value="PSMA PROTEIN"/>
    <property type="match status" value="1"/>
</dbReference>
<feature type="transmembrane region" description="Helical" evidence="7">
    <location>
        <begin position="351"/>
        <end position="369"/>
    </location>
</feature>
<feature type="transmembrane region" description="Helical" evidence="7">
    <location>
        <begin position="285"/>
        <end position="308"/>
    </location>
</feature>
<accession>A0A8J4DTK5</accession>
<feature type="transmembrane region" description="Helical" evidence="7">
    <location>
        <begin position="73"/>
        <end position="96"/>
    </location>
</feature>
<feature type="transmembrane region" description="Helical" evidence="7">
    <location>
        <begin position="102"/>
        <end position="119"/>
    </location>
</feature>
<gene>
    <name evidence="8" type="ORF">Val02_59790</name>
</gene>
<dbReference type="GO" id="GO:0005886">
    <property type="term" value="C:plasma membrane"/>
    <property type="evidence" value="ECO:0007669"/>
    <property type="project" value="UniProtKB-SubCell"/>
</dbReference>
<evidence type="ECO:0000256" key="3">
    <source>
        <dbReference type="ARBA" id="ARBA00022692"/>
    </source>
</evidence>
<evidence type="ECO:0000313" key="8">
    <source>
        <dbReference type="EMBL" id="GIJ49093.1"/>
    </source>
</evidence>
<keyword evidence="3 7" id="KW-0812">Transmembrane</keyword>
<sequence length="628" mass="62345">MTPRPSAPLVARAVAAGAGLATLPVVYAALGPDAFGAWAVYCGLLAALSLVDLGLGATLAREVAGTSGRHSHLGAHLGVGLLWGLLVGTSALAAAVLYGQWAAGWCAVALLATGVELPWRAVLEGGRRLGALAAISAGTALLEACAAVLAVRFGGLDALAAAVALAACGRLLVTAAAARRHRPDLVPLPHLVRRAHLRLIRDHGPRVQARGAATAVDTELDGLLLAGCYGAVLAGGFTLGARLLNALRLPAAFVLHALGPTAADGATRGGTPWLDRFYLRTTRTLAAFAAPAAAVLVVCADPLVRLWLGEPLPWAATCLALLAPAHAFAVAAGAATVVARAEGRPGPATRGGLLSAALNVALTGALLGLLGPAGVPVATALAVVSGTAHLVGRFHRETGRPLGPVLRATWRPAFAAGVAGAVAWCAAGHLPDAAGRGGAALAIACRGGLVLVVFLAVLAALSPSLRAVLSPARHRGPAHHGGPADERGPVGGPGFARDRGFARHRGTAGRPGLPGSPGAAGSTGPGGRVGAASGGGPTGYLDPAELLGTAAGFGTAGRLGGTRRSAPDRADASGRYSADGLAATGRAGPGHARSVPTERFEAAYLSAARRARQTGWGGFAGDARQERP</sequence>
<organism evidence="8 9">
    <name type="scientific">Virgisporangium aliadipatigenens</name>
    <dbReference type="NCBI Taxonomy" id="741659"/>
    <lineage>
        <taxon>Bacteria</taxon>
        <taxon>Bacillati</taxon>
        <taxon>Actinomycetota</taxon>
        <taxon>Actinomycetes</taxon>
        <taxon>Micromonosporales</taxon>
        <taxon>Micromonosporaceae</taxon>
        <taxon>Virgisporangium</taxon>
    </lineage>
</organism>
<name>A0A8J4DTK5_9ACTN</name>
<dbReference type="RefSeq" id="WP_203902559.1">
    <property type="nucleotide sequence ID" value="NZ_BOPF01000024.1"/>
</dbReference>
<evidence type="ECO:0000256" key="4">
    <source>
        <dbReference type="ARBA" id="ARBA00022989"/>
    </source>
</evidence>
<evidence type="ECO:0000256" key="7">
    <source>
        <dbReference type="SAM" id="Phobius"/>
    </source>
</evidence>
<evidence type="ECO:0008006" key="10">
    <source>
        <dbReference type="Google" id="ProtNLM"/>
    </source>
</evidence>
<feature type="transmembrane region" description="Helical" evidence="7">
    <location>
        <begin position="413"/>
        <end position="431"/>
    </location>
</feature>
<dbReference type="AlphaFoldDB" id="A0A8J4DTK5"/>
<feature type="transmembrane region" description="Helical" evidence="7">
    <location>
        <begin position="314"/>
        <end position="339"/>
    </location>
</feature>
<keyword evidence="5 7" id="KW-0472">Membrane</keyword>
<evidence type="ECO:0000313" key="9">
    <source>
        <dbReference type="Proteomes" id="UP000619260"/>
    </source>
</evidence>
<reference evidence="8" key="1">
    <citation type="submission" date="2021-01" db="EMBL/GenBank/DDBJ databases">
        <title>Whole genome shotgun sequence of Virgisporangium aliadipatigenens NBRC 105644.</title>
        <authorList>
            <person name="Komaki H."/>
            <person name="Tamura T."/>
        </authorList>
    </citation>
    <scope>NUCLEOTIDE SEQUENCE</scope>
    <source>
        <strain evidence="8">NBRC 105644</strain>
    </source>
</reference>
<feature type="compositionally biased region" description="Gly residues" evidence="6">
    <location>
        <begin position="521"/>
        <end position="537"/>
    </location>
</feature>
<evidence type="ECO:0000256" key="5">
    <source>
        <dbReference type="ARBA" id="ARBA00023136"/>
    </source>
</evidence>
<dbReference type="EMBL" id="BOPF01000024">
    <property type="protein sequence ID" value="GIJ49093.1"/>
    <property type="molecule type" value="Genomic_DNA"/>
</dbReference>
<feature type="region of interest" description="Disordered" evidence="6">
    <location>
        <begin position="472"/>
        <end position="537"/>
    </location>
</feature>
<keyword evidence="4 7" id="KW-1133">Transmembrane helix</keyword>
<evidence type="ECO:0000256" key="1">
    <source>
        <dbReference type="ARBA" id="ARBA00004651"/>
    </source>
</evidence>
<dbReference type="InterPro" id="IPR050833">
    <property type="entry name" value="Poly_Biosynth_Transport"/>
</dbReference>
<dbReference type="Proteomes" id="UP000619260">
    <property type="component" value="Unassembled WGS sequence"/>
</dbReference>
<feature type="region of interest" description="Disordered" evidence="6">
    <location>
        <begin position="554"/>
        <end position="596"/>
    </location>
</feature>
<evidence type="ECO:0000256" key="6">
    <source>
        <dbReference type="SAM" id="MobiDB-lite"/>
    </source>
</evidence>
<comment type="subcellular location">
    <subcellularLocation>
        <location evidence="1">Cell membrane</location>
        <topology evidence="1">Multi-pass membrane protein</topology>
    </subcellularLocation>
</comment>
<comment type="caution">
    <text evidence="8">The sequence shown here is derived from an EMBL/GenBank/DDBJ whole genome shotgun (WGS) entry which is preliminary data.</text>
</comment>
<feature type="transmembrane region" description="Helical" evidence="7">
    <location>
        <begin position="38"/>
        <end position="61"/>
    </location>
</feature>
<feature type="transmembrane region" description="Helical" evidence="7">
    <location>
        <begin position="131"/>
        <end position="153"/>
    </location>
</feature>
<feature type="compositionally biased region" description="Low complexity" evidence="6">
    <location>
        <begin position="508"/>
        <end position="520"/>
    </location>
</feature>
<feature type="transmembrane region" description="Helical" evidence="7">
    <location>
        <begin position="437"/>
        <end position="461"/>
    </location>
</feature>
<evidence type="ECO:0000256" key="2">
    <source>
        <dbReference type="ARBA" id="ARBA00022475"/>
    </source>
</evidence>
<keyword evidence="9" id="KW-1185">Reference proteome</keyword>
<dbReference type="Pfam" id="PF13440">
    <property type="entry name" value="Polysacc_synt_3"/>
    <property type="match status" value="1"/>
</dbReference>
<dbReference type="PANTHER" id="PTHR30250">
    <property type="entry name" value="PST FAMILY PREDICTED COLANIC ACID TRANSPORTER"/>
    <property type="match status" value="1"/>
</dbReference>